<dbReference type="EMBL" id="JAUSUP010000009">
    <property type="protein sequence ID" value="MDQ0352493.1"/>
    <property type="molecule type" value="Genomic_DNA"/>
</dbReference>
<keyword evidence="4" id="KW-1185">Reference proteome</keyword>
<keyword evidence="2" id="KW-1133">Transmembrane helix</keyword>
<accession>A0ABU0DVJ7</accession>
<keyword evidence="2" id="KW-0812">Transmembrane</keyword>
<dbReference type="Proteomes" id="UP001236723">
    <property type="component" value="Unassembled WGS sequence"/>
</dbReference>
<feature type="transmembrane region" description="Helical" evidence="2">
    <location>
        <begin position="30"/>
        <end position="56"/>
    </location>
</feature>
<evidence type="ECO:0000313" key="3">
    <source>
        <dbReference type="EMBL" id="MDQ0352493.1"/>
    </source>
</evidence>
<keyword evidence="2" id="KW-0472">Membrane</keyword>
<reference evidence="3 4" key="1">
    <citation type="submission" date="2023-07" db="EMBL/GenBank/DDBJ databases">
        <title>Genomic Encyclopedia of Type Strains, Phase IV (KMG-IV): sequencing the most valuable type-strain genomes for metagenomic binning, comparative biology and taxonomic classification.</title>
        <authorList>
            <person name="Goeker M."/>
        </authorList>
    </citation>
    <scope>NUCLEOTIDE SEQUENCE [LARGE SCALE GENOMIC DNA]</scope>
    <source>
        <strain evidence="3 4">DSM 15448</strain>
    </source>
</reference>
<gene>
    <name evidence="3" type="ORF">J2R98_002338</name>
</gene>
<feature type="transmembrane region" description="Helical" evidence="2">
    <location>
        <begin position="68"/>
        <end position="85"/>
    </location>
</feature>
<dbReference type="RefSeq" id="WP_307069114.1">
    <property type="nucleotide sequence ID" value="NZ_JAUSUP010000009.1"/>
</dbReference>
<feature type="region of interest" description="Disordered" evidence="1">
    <location>
        <begin position="1"/>
        <end position="20"/>
    </location>
</feature>
<sequence length="86" mass="9828">MDYNYMEQHKQEQSQHQEQALTNHHDEVSIMTWIFILILTAIPFINLIALLVMAFGTFNPNINNFGKAVLILMAIGLLFGVFVTGF</sequence>
<evidence type="ECO:0000256" key="2">
    <source>
        <dbReference type="SAM" id="Phobius"/>
    </source>
</evidence>
<evidence type="ECO:0000256" key="1">
    <source>
        <dbReference type="SAM" id="MobiDB-lite"/>
    </source>
</evidence>
<comment type="caution">
    <text evidence="3">The sequence shown here is derived from an EMBL/GenBank/DDBJ whole genome shotgun (WGS) entry which is preliminary data.</text>
</comment>
<proteinExistence type="predicted"/>
<name>A0ABU0DVJ7_9BACI</name>
<evidence type="ECO:0000313" key="4">
    <source>
        <dbReference type="Proteomes" id="UP001236723"/>
    </source>
</evidence>
<protein>
    <submittedName>
        <fullName evidence="3">Lipopolysaccharide export LptBFGC system permease protein LptF</fullName>
    </submittedName>
</protein>
<organism evidence="3 4">
    <name type="scientific">Alkalibacillus filiformis</name>
    <dbReference type="NCBI Taxonomy" id="200990"/>
    <lineage>
        <taxon>Bacteria</taxon>
        <taxon>Bacillati</taxon>
        <taxon>Bacillota</taxon>
        <taxon>Bacilli</taxon>
        <taxon>Bacillales</taxon>
        <taxon>Bacillaceae</taxon>
        <taxon>Alkalibacillus</taxon>
    </lineage>
</organism>